<dbReference type="Proteomes" id="UP001631957">
    <property type="component" value="Unassembled WGS sequence"/>
</dbReference>
<dbReference type="EMBL" id="JBJVNI010000020">
    <property type="protein sequence ID" value="MFM9613488.1"/>
    <property type="molecule type" value="Genomic_DNA"/>
</dbReference>
<dbReference type="RefSeq" id="WP_409122720.1">
    <property type="nucleotide sequence ID" value="NZ_JBJVNI010000020.1"/>
</dbReference>
<name>A0ABW9I1E3_9ACTN</name>
<sequence length="1298" mass="132679">MVTATATTLSLIASTADASAVAGQISAAERSKAPQSATQGAPPGAPDLKWGPWPEWSIWTNFGKTGDSTNRWTNWNAWTPSSAVDEESRADECRVGHVLHSGGPLVKSAVLAALAGTDADRRKALTRDSAGKTPVDIANDKDWATAPPPPGFKTEQQTRWLTQINAFEHHFDAPEFDTATRTFRRNSHDRTSNAVFADLVPRAGAEAKARVSSIIEATKGSDEYFTALDRFQTDLAKAVGGSPGKLTDLTVAMSADDARMFLQSGGFAKVAPVPDSVEFRTEVEALKIRWSNCDPDNPADPYRVMDDAVATARAEWKAERDGQATFRNTIVAAESQAYNDMWNASYAMVEAVGQAWVAEEVLSWQRKKGPTWKPTAAEKLKIDTELKNTQTRITAQIALAKKYTDSAKAQAAKVDVAQTEAAKVAAALGAPRGRGLLYAQQSAQVTKASAAGAEAAYKAADTALLASKATVADSGALFSRARAEANALEAQYRRAAAQESAAQATAAATAAAAQATEAAKNAATAKAARVRGEAAEAKAKASADVAHAKLLTAKAEGATAAAARQRADTERAKAAAAETRAQTERAAAASALGRAQTADATASAKLGSAMVAEAQAAAARDEAVTAERRKDAAASRASAFEAAAAAAQGTADAAAARTAATEARTAANDAAGAASRARSAANTAGTAAVAARKAATEATAAASRSRAASDGAQAAAATTHAQATLAHAAAADAINASQQAAQNVRAAEAFARIAAAEALKAKADAAVAGTEARQARIESAVTAGYAFAAAQAATAAADAALTVVNPANEAISLGSPYKEIDASAGMAVLVGQSAKTLSEQQAAAAQVKAEEAEKASQAAKAAAARAGADAKLAAEAAATAAAQSAKAALSVKQARVSAAAAAVDAAATVTAANNATQYDIQAKADAAAADSAATTAESEAAAARNAATEAEKDAASARSAANAAEADASQAGIVAAAAERAATAAEAAAANAQQSATEANQAATRAEEAAKKRLEEQRKARVDAGAPDTGAPLSSAEEALLLKQCGQTCVDEWKEAFALAGKDVLDWVKANGGAVLLDVIGYTDAKACFSEGDIEACLWTAVNAASIAVVVAKLPALSVAIARVSLGIGKFFEASARGKRVLAEFRKLLEKLKKEPDAPSCPTKPKTVGTSTVGASAKTVQASGGAPWPLPCGFEFPELDERAVDNIRDYHFPGGSMVDPSKGLFRADLTDDQLEHIFQKGLETQMTGPNADNYYERVFDSGIPNVGVTSAEQGAQATSRIMLVCSKWGDVITMFPVP</sequence>
<evidence type="ECO:0000313" key="4">
    <source>
        <dbReference type="EMBL" id="MFM9613488.1"/>
    </source>
</evidence>
<feature type="region of interest" description="Disordered" evidence="2">
    <location>
        <begin position="995"/>
        <end position="1031"/>
    </location>
</feature>
<keyword evidence="3" id="KW-0732">Signal</keyword>
<evidence type="ECO:0000256" key="1">
    <source>
        <dbReference type="SAM" id="Coils"/>
    </source>
</evidence>
<feature type="compositionally biased region" description="Basic and acidic residues" evidence="2">
    <location>
        <begin position="1005"/>
        <end position="1022"/>
    </location>
</feature>
<keyword evidence="1" id="KW-0175">Coiled coil</keyword>
<evidence type="ECO:0008006" key="6">
    <source>
        <dbReference type="Google" id="ProtNLM"/>
    </source>
</evidence>
<protein>
    <recommendedName>
        <fullName evidence="6">Methyl-accepting transducer domain-containing protein</fullName>
    </recommendedName>
</protein>
<feature type="region of interest" description="Disordered" evidence="2">
    <location>
        <begin position="557"/>
        <end position="581"/>
    </location>
</feature>
<feature type="coiled-coil region" evidence="1">
    <location>
        <begin position="609"/>
        <end position="636"/>
    </location>
</feature>
<comment type="caution">
    <text evidence="4">The sequence shown here is derived from an EMBL/GenBank/DDBJ whole genome shotgun (WGS) entry which is preliminary data.</text>
</comment>
<proteinExistence type="predicted"/>
<feature type="compositionally biased region" description="Low complexity" evidence="2">
    <location>
        <begin position="995"/>
        <end position="1004"/>
    </location>
</feature>
<feature type="signal peptide" evidence="3">
    <location>
        <begin position="1"/>
        <end position="18"/>
    </location>
</feature>
<feature type="chain" id="PRO_5046875102" description="Methyl-accepting transducer domain-containing protein" evidence="3">
    <location>
        <begin position="19"/>
        <end position="1298"/>
    </location>
</feature>
<gene>
    <name evidence="4" type="ORF">ACKI18_32965</name>
</gene>
<feature type="region of interest" description="Disordered" evidence="2">
    <location>
        <begin position="29"/>
        <end position="51"/>
    </location>
</feature>
<accession>A0ABW9I1E3</accession>
<organism evidence="4 5">
    <name type="scientific">Streptomyces niveiscabiei</name>
    <dbReference type="NCBI Taxonomy" id="164115"/>
    <lineage>
        <taxon>Bacteria</taxon>
        <taxon>Bacillati</taxon>
        <taxon>Actinomycetota</taxon>
        <taxon>Actinomycetes</taxon>
        <taxon>Kitasatosporales</taxon>
        <taxon>Streptomycetaceae</taxon>
        <taxon>Streptomyces</taxon>
    </lineage>
</organism>
<evidence type="ECO:0000256" key="3">
    <source>
        <dbReference type="SAM" id="SignalP"/>
    </source>
</evidence>
<reference evidence="4 5" key="1">
    <citation type="submission" date="2024-12" db="EMBL/GenBank/DDBJ databases">
        <title>Forecasting of Potato common scab and diversities of Pathogenic streptomyces spp. in china.</title>
        <authorList>
            <person name="Handique U."/>
            <person name="Wu J."/>
        </authorList>
    </citation>
    <scope>NUCLEOTIDE SEQUENCE [LARGE SCALE GENOMIC DNA]</scope>
    <source>
        <strain evidence="4 5">ZRIMU1530</strain>
    </source>
</reference>
<keyword evidence="5" id="KW-1185">Reference proteome</keyword>
<feature type="region of interest" description="Disordered" evidence="2">
    <location>
        <begin position="125"/>
        <end position="151"/>
    </location>
</feature>
<feature type="coiled-coil region" evidence="1">
    <location>
        <begin position="835"/>
        <end position="862"/>
    </location>
</feature>
<evidence type="ECO:0000256" key="2">
    <source>
        <dbReference type="SAM" id="MobiDB-lite"/>
    </source>
</evidence>
<evidence type="ECO:0000313" key="5">
    <source>
        <dbReference type="Proteomes" id="UP001631957"/>
    </source>
</evidence>